<dbReference type="SUPFAM" id="SSF53850">
    <property type="entry name" value="Periplasmic binding protein-like II"/>
    <property type="match status" value="1"/>
</dbReference>
<dbReference type="InterPro" id="IPR001638">
    <property type="entry name" value="Solute-binding_3/MltF_N"/>
</dbReference>
<evidence type="ECO:0000256" key="3">
    <source>
        <dbReference type="ARBA" id="ARBA00022729"/>
    </source>
</evidence>
<dbReference type="RefSeq" id="WP_216858857.1">
    <property type="nucleotide sequence ID" value="NZ_OGTP01000002.1"/>
</dbReference>
<comment type="subcellular location">
    <subcellularLocation>
        <location evidence="1">Periplasm</location>
    </subcellularLocation>
</comment>
<gene>
    <name evidence="6" type="ORF">NOV72_01188</name>
</gene>
<evidence type="ECO:0000313" key="7">
    <source>
        <dbReference type="Proteomes" id="UP000238169"/>
    </source>
</evidence>
<reference evidence="7" key="1">
    <citation type="submission" date="2018-01" db="EMBL/GenBank/DDBJ databases">
        <authorList>
            <person name="Peeters C."/>
        </authorList>
    </citation>
    <scope>NUCLEOTIDE SEQUENCE [LARGE SCALE GENOMIC DNA]</scope>
</reference>
<comment type="similarity">
    <text evidence="2">Belongs to the bacterial solute-binding protein SsuA/TauA family.</text>
</comment>
<evidence type="ECO:0000256" key="2">
    <source>
        <dbReference type="ARBA" id="ARBA00010742"/>
    </source>
</evidence>
<protein>
    <submittedName>
        <fullName evidence="6">Aliphatic compound ABC transporter periplasmic substrate-binding protein</fullName>
    </submittedName>
</protein>
<dbReference type="GO" id="GO:0042597">
    <property type="term" value="C:periplasmic space"/>
    <property type="evidence" value="ECO:0007669"/>
    <property type="project" value="UniProtKB-SubCell"/>
</dbReference>
<feature type="chain" id="PRO_5015514397" evidence="4">
    <location>
        <begin position="28"/>
        <end position="349"/>
    </location>
</feature>
<feature type="signal peptide" evidence="4">
    <location>
        <begin position="1"/>
        <end position="27"/>
    </location>
</feature>
<dbReference type="EMBL" id="OGTP01000002">
    <property type="protein sequence ID" value="SPB13923.1"/>
    <property type="molecule type" value="Genomic_DNA"/>
</dbReference>
<keyword evidence="3 4" id="KW-0732">Signal</keyword>
<name>A0A2U3I1G5_9BURK</name>
<evidence type="ECO:0000259" key="5">
    <source>
        <dbReference type="SMART" id="SM00062"/>
    </source>
</evidence>
<sequence>MKGVRVLCAALVACAVYVGSGSGAALAADLTTVRIGIANASSDVAFFIAEKKGYFRQEGLDAKFIPFDSGAKMVAPLGAGQLDVAGGSPSAGLYNAVVRGIGIKIVADKGSTPPGYGYQPLLVRADLVANGRYKSLADLKGMKVAGSATGSASTSTMNEALKKAGLKTSDVERIYLSFPQHVMALQNKAVDAALTTEPSATEAVKRGAAVRVAGDDQIYPNHQLAVVLYSTGFIKDHPQAAKAFMRAYIRAVRDYNNALLNGKLAGPNAPEVISILTEYTPIKDPGIYRTIVPQGTNPDGKLNVASLENDLAFFKSEGVVKGNVTVAQVLDTSFAENAVKELGPYKPTR</sequence>
<feature type="domain" description="Solute-binding protein family 3/N-terminal" evidence="5">
    <location>
        <begin position="32"/>
        <end position="258"/>
    </location>
</feature>
<dbReference type="Proteomes" id="UP000238169">
    <property type="component" value="Unassembled WGS sequence"/>
</dbReference>
<dbReference type="SMART" id="SM00062">
    <property type="entry name" value="PBPb"/>
    <property type="match status" value="1"/>
</dbReference>
<accession>A0A2U3I1G5</accession>
<dbReference type="CDD" id="cd13652">
    <property type="entry name" value="PBP2_ThiY_THI5_like_1"/>
    <property type="match status" value="1"/>
</dbReference>
<dbReference type="PANTHER" id="PTHR30024">
    <property type="entry name" value="ALIPHATIC SULFONATES-BINDING PROTEIN-RELATED"/>
    <property type="match status" value="1"/>
</dbReference>
<evidence type="ECO:0000256" key="1">
    <source>
        <dbReference type="ARBA" id="ARBA00004418"/>
    </source>
</evidence>
<dbReference type="Pfam" id="PF13379">
    <property type="entry name" value="NMT1_2"/>
    <property type="match status" value="1"/>
</dbReference>
<evidence type="ECO:0000256" key="4">
    <source>
        <dbReference type="SAM" id="SignalP"/>
    </source>
</evidence>
<evidence type="ECO:0000313" key="6">
    <source>
        <dbReference type="EMBL" id="SPB13923.1"/>
    </source>
</evidence>
<proteinExistence type="inferred from homology"/>
<dbReference type="AlphaFoldDB" id="A0A2U3I1G5"/>
<organism evidence="6 7">
    <name type="scientific">Caballeronia novacaledonica</name>
    <dbReference type="NCBI Taxonomy" id="1544861"/>
    <lineage>
        <taxon>Bacteria</taxon>
        <taxon>Pseudomonadati</taxon>
        <taxon>Pseudomonadota</taxon>
        <taxon>Betaproteobacteria</taxon>
        <taxon>Burkholderiales</taxon>
        <taxon>Burkholderiaceae</taxon>
        <taxon>Caballeronia</taxon>
    </lineage>
</organism>
<dbReference type="PANTHER" id="PTHR30024:SF47">
    <property type="entry name" value="TAURINE-BINDING PERIPLASMIC PROTEIN"/>
    <property type="match status" value="1"/>
</dbReference>
<keyword evidence="7" id="KW-1185">Reference proteome</keyword>
<dbReference type="Gene3D" id="3.40.190.10">
    <property type="entry name" value="Periplasmic binding protein-like II"/>
    <property type="match status" value="2"/>
</dbReference>